<proteinExistence type="predicted"/>
<dbReference type="InterPro" id="IPR003715">
    <property type="entry name" value="Poly_export_N"/>
</dbReference>
<dbReference type="EMBL" id="CP016796">
    <property type="protein sequence ID" value="API87376.1"/>
    <property type="molecule type" value="Genomic_DNA"/>
</dbReference>
<dbReference type="Gene3D" id="3.10.560.10">
    <property type="entry name" value="Outer membrane lipoprotein wza domain like"/>
    <property type="match status" value="2"/>
</dbReference>
<protein>
    <submittedName>
        <fullName evidence="4">Sugar ABC transporter substrate-binding protein</fullName>
    </submittedName>
</protein>
<dbReference type="InterPro" id="IPR049712">
    <property type="entry name" value="Poly_export"/>
</dbReference>
<evidence type="ECO:0000259" key="3">
    <source>
        <dbReference type="Pfam" id="PF10531"/>
    </source>
</evidence>
<evidence type="ECO:0000259" key="2">
    <source>
        <dbReference type="Pfam" id="PF02563"/>
    </source>
</evidence>
<organism evidence="4 5">
    <name type="scientific">Francisella uliginis</name>
    <dbReference type="NCBI Taxonomy" id="573570"/>
    <lineage>
        <taxon>Bacteria</taxon>
        <taxon>Pseudomonadati</taxon>
        <taxon>Pseudomonadota</taxon>
        <taxon>Gammaproteobacteria</taxon>
        <taxon>Thiotrichales</taxon>
        <taxon>Francisellaceae</taxon>
        <taxon>Francisella</taxon>
    </lineage>
</organism>
<feature type="domain" description="Polysaccharide export protein N-terminal" evidence="2">
    <location>
        <begin position="116"/>
        <end position="186"/>
    </location>
</feature>
<dbReference type="Gene3D" id="3.30.1950.10">
    <property type="entry name" value="wza like domain"/>
    <property type="match status" value="1"/>
</dbReference>
<dbReference type="GO" id="GO:0015159">
    <property type="term" value="F:polysaccharide transmembrane transporter activity"/>
    <property type="evidence" value="ECO:0007669"/>
    <property type="project" value="InterPro"/>
</dbReference>
<evidence type="ECO:0000256" key="1">
    <source>
        <dbReference type="ARBA" id="ARBA00022729"/>
    </source>
</evidence>
<sequence>MTRKLVLTLFFVFAVVVISYAASDLTIPGMGEFDTLAADGAGLPDSKKNPPRSMDAGLASVTAMDPGHRIEDKDGSQFSNKIINEDNIGQLMHLNVFGANLFSNQCLGLPQIALYNPNYLISIGDKISLSIWGAYEYTTVAQVDSQGNIFIPKVGPVHVADVPNKELNHVISAALKKTFEKNVTVYANLMSAQPVQVFVSGYVAKPGLYDGMSSDSALYFLCKAGGILTKQGSFRHVDLVRNGKVISHIDLYNFLLDGVMPFSQLQQGDSIVVRPKEASISVIGQVKTPALYEPKDGKFELSSLIKLAGAKPDATYVLIEDNRGLNPTNKYIPLSDVVGQTIEGGEDVTLTSDQNIKQLTVSVSGAILGPHQFVVPLGTTLEDVVERLKFRSTADVNNLQLFRKSVAAAQKAAINASLNYLEQQAYTKSALTKDGLAMQQQYAGLVSTFVEKAKKVQPKGQVIVGPKDKWAQIALQNNDVINIPNENQVITISGQVMAPMAINYNKKFGIEDYINAVGGYTPSAETGYVLLLHEDGTAEKVSMGMFSSFFSHSVAVRPGDQIIVPNEGMSEALPIMATIAQIVFQIAFAARVFIAPI</sequence>
<evidence type="ECO:0000313" key="5">
    <source>
        <dbReference type="Proteomes" id="UP000184222"/>
    </source>
</evidence>
<gene>
    <name evidence="4" type="ORF">F7310_08370</name>
</gene>
<keyword evidence="1" id="KW-0732">Signal</keyword>
<dbReference type="OrthoDB" id="9808948at2"/>
<name>A0A1L4BU54_9GAMM</name>
<dbReference type="RefSeq" id="WP_072713160.1">
    <property type="nucleotide sequence ID" value="NZ_CP016796.1"/>
</dbReference>
<evidence type="ECO:0000313" key="4">
    <source>
        <dbReference type="EMBL" id="API87376.1"/>
    </source>
</evidence>
<dbReference type="STRING" id="573570.F7310_08370"/>
<dbReference type="Pfam" id="PF10531">
    <property type="entry name" value="SLBB"/>
    <property type="match status" value="1"/>
</dbReference>
<dbReference type="PANTHER" id="PTHR33619:SF3">
    <property type="entry name" value="POLYSACCHARIDE EXPORT PROTEIN GFCE-RELATED"/>
    <property type="match status" value="1"/>
</dbReference>
<feature type="domain" description="Soluble ligand binding" evidence="3">
    <location>
        <begin position="489"/>
        <end position="526"/>
    </location>
</feature>
<accession>A0A1L4BU54</accession>
<keyword evidence="5" id="KW-1185">Reference proteome</keyword>
<dbReference type="Proteomes" id="UP000184222">
    <property type="component" value="Chromosome"/>
</dbReference>
<dbReference type="AlphaFoldDB" id="A0A1L4BU54"/>
<dbReference type="KEGG" id="frx:F7310_08370"/>
<dbReference type="InterPro" id="IPR019554">
    <property type="entry name" value="Soluble_ligand-bd"/>
</dbReference>
<dbReference type="Pfam" id="PF02563">
    <property type="entry name" value="Poly_export"/>
    <property type="match status" value="1"/>
</dbReference>
<dbReference type="PANTHER" id="PTHR33619">
    <property type="entry name" value="POLYSACCHARIDE EXPORT PROTEIN GFCE-RELATED"/>
    <property type="match status" value="1"/>
</dbReference>
<reference evidence="4 5" key="1">
    <citation type="journal article" date="2016" name="Appl. Environ. Microbiol.">
        <title>Whole genome relationships among Francisella bacteria of diverse origin define new species and provide specific regions for detection.</title>
        <authorList>
            <person name="Challacombe J.F."/>
            <person name="Petersen J.M."/>
            <person name="Gallegos-Graves V."/>
            <person name="Hodge D."/>
            <person name="Pillai S."/>
            <person name="Kuske C.R."/>
        </authorList>
    </citation>
    <scope>NUCLEOTIDE SEQUENCE [LARGE SCALE GENOMIC DNA]</scope>
    <source>
        <strain evidence="5">TX07-7310</strain>
    </source>
</reference>